<organism evidence="2 3">
    <name type="scientific">Effrenium voratum</name>
    <dbReference type="NCBI Taxonomy" id="2562239"/>
    <lineage>
        <taxon>Eukaryota</taxon>
        <taxon>Sar</taxon>
        <taxon>Alveolata</taxon>
        <taxon>Dinophyceae</taxon>
        <taxon>Suessiales</taxon>
        <taxon>Symbiodiniaceae</taxon>
        <taxon>Effrenium</taxon>
    </lineage>
</organism>
<gene>
    <name evidence="2" type="ORF">EVOR1521_LOCUS19306</name>
</gene>
<feature type="compositionally biased region" description="Basic and acidic residues" evidence="1">
    <location>
        <begin position="102"/>
        <end position="115"/>
    </location>
</feature>
<feature type="region of interest" description="Disordered" evidence="1">
    <location>
        <begin position="72"/>
        <end position="127"/>
    </location>
</feature>
<protein>
    <submittedName>
        <fullName evidence="2">Uncharacterized protein</fullName>
    </submittedName>
</protein>
<feature type="compositionally biased region" description="Basic and acidic residues" evidence="1">
    <location>
        <begin position="72"/>
        <end position="85"/>
    </location>
</feature>
<keyword evidence="3" id="KW-1185">Reference proteome</keyword>
<dbReference type="AlphaFoldDB" id="A0AA36N543"/>
<evidence type="ECO:0000313" key="3">
    <source>
        <dbReference type="Proteomes" id="UP001178507"/>
    </source>
</evidence>
<comment type="caution">
    <text evidence="2">The sequence shown here is derived from an EMBL/GenBank/DDBJ whole genome shotgun (WGS) entry which is preliminary data.</text>
</comment>
<reference evidence="2" key="1">
    <citation type="submission" date="2023-08" db="EMBL/GenBank/DDBJ databases">
        <authorList>
            <person name="Chen Y."/>
            <person name="Shah S."/>
            <person name="Dougan E. K."/>
            <person name="Thang M."/>
            <person name="Chan C."/>
        </authorList>
    </citation>
    <scope>NUCLEOTIDE SEQUENCE</scope>
</reference>
<dbReference type="Proteomes" id="UP001178507">
    <property type="component" value="Unassembled WGS sequence"/>
</dbReference>
<dbReference type="EMBL" id="CAUJNA010002924">
    <property type="protein sequence ID" value="CAJ1394702.1"/>
    <property type="molecule type" value="Genomic_DNA"/>
</dbReference>
<evidence type="ECO:0000256" key="1">
    <source>
        <dbReference type="SAM" id="MobiDB-lite"/>
    </source>
</evidence>
<sequence>MALNASISVTNSSGTVRVGFAEEDKALKVHVLQSLAEVLHNLADMKEDQRPELLQGVDILSKQRINMERAVKTEKNEKDLTDFKWKPLGQQRSTSSRSSVRCHSETPKTPRVDHPRRPKSTPAAFGCERTGFWPFASTKAHSRSD</sequence>
<evidence type="ECO:0000313" key="2">
    <source>
        <dbReference type="EMBL" id="CAJ1394702.1"/>
    </source>
</evidence>
<accession>A0AA36N543</accession>
<proteinExistence type="predicted"/>
<feature type="compositionally biased region" description="Low complexity" evidence="1">
    <location>
        <begin position="92"/>
        <end position="101"/>
    </location>
</feature>
<name>A0AA36N543_9DINO</name>